<feature type="domain" description="SLH" evidence="2">
    <location>
        <begin position="351"/>
        <end position="414"/>
    </location>
</feature>
<dbReference type="Proteomes" id="UP000621560">
    <property type="component" value="Unassembled WGS sequence"/>
</dbReference>
<feature type="compositionally biased region" description="Acidic residues" evidence="1">
    <location>
        <begin position="216"/>
        <end position="226"/>
    </location>
</feature>
<feature type="compositionally biased region" description="Gly residues" evidence="1">
    <location>
        <begin position="151"/>
        <end position="169"/>
    </location>
</feature>
<evidence type="ECO:0000313" key="4">
    <source>
        <dbReference type="Proteomes" id="UP000621560"/>
    </source>
</evidence>
<dbReference type="AlphaFoldDB" id="A0A927BU97"/>
<protein>
    <submittedName>
        <fullName evidence="3">S-layer homology domain-containing protein</fullName>
    </submittedName>
</protein>
<comment type="caution">
    <text evidence="3">The sequence shown here is derived from an EMBL/GenBank/DDBJ whole genome shotgun (WGS) entry which is preliminary data.</text>
</comment>
<keyword evidence="4" id="KW-1185">Reference proteome</keyword>
<evidence type="ECO:0000259" key="2">
    <source>
        <dbReference type="PROSITE" id="PS51272"/>
    </source>
</evidence>
<name>A0A927BU97_9BACL</name>
<organism evidence="3 4">
    <name type="scientific">Paenibacillus sabuli</name>
    <dbReference type="NCBI Taxonomy" id="2772509"/>
    <lineage>
        <taxon>Bacteria</taxon>
        <taxon>Bacillati</taxon>
        <taxon>Bacillota</taxon>
        <taxon>Bacilli</taxon>
        <taxon>Bacillales</taxon>
        <taxon>Paenibacillaceae</taxon>
        <taxon>Paenibacillus</taxon>
    </lineage>
</organism>
<gene>
    <name evidence="3" type="ORF">IDH44_17230</name>
</gene>
<reference evidence="3" key="1">
    <citation type="submission" date="2020-09" db="EMBL/GenBank/DDBJ databases">
        <title>A novel bacterium of genus Paenibacillus, isolated from South China Sea.</title>
        <authorList>
            <person name="Huang H."/>
            <person name="Mo K."/>
            <person name="Hu Y."/>
        </authorList>
    </citation>
    <scope>NUCLEOTIDE SEQUENCE</scope>
    <source>
        <strain evidence="3">IB182496</strain>
    </source>
</reference>
<dbReference type="PROSITE" id="PS51272">
    <property type="entry name" value="SLH"/>
    <property type="match status" value="2"/>
</dbReference>
<dbReference type="Pfam" id="PF00395">
    <property type="entry name" value="SLH"/>
    <property type="match status" value="2"/>
</dbReference>
<sequence length="475" mass="47667">MKTIATWTKGVIVSGTVAVGLLVASHTGYADDGNVLGLKLGLDLNADAQVAAQSGDDRAHEGSGRGEQGSLLDLGADADVAADVVIGGKTHDVEGASEGEEDSLLDLGADADVAADVVIGGKTDEEEGSDKGEQDSLLDLGVNADVGVTLGIGGSGEDAGSGDIGGNDSGAGSDDADGGADDNGGEGGNPADPGTDEGAGGNDDNSNDNEGSADGGDSDAGSDDTGSDNQAAGSGDIGGNESGTGSDDADGGAGTNPPASDASAGRDSQNNDASAMDSASDGTPGANANACPKDPSFSHLAAYWSNTEWNARIDSLLAAHATGELGPERELTRAEFTAMVVELLCVPLTDEASTFSDVQSNQGYDPYIATAQEHGWVEGRSEDVFAPHALITREEAAAIIGRIVIASPLARALSDLEQFDDRAQISDWARPYVGLAVAYEIMGGTAESRYAPAASVTRAEASVLLHSLLDRLQEK</sequence>
<feature type="domain" description="SLH" evidence="2">
    <location>
        <begin position="416"/>
        <end position="475"/>
    </location>
</feature>
<dbReference type="RefSeq" id="WP_190919774.1">
    <property type="nucleotide sequence ID" value="NZ_JACXIZ010000028.1"/>
</dbReference>
<evidence type="ECO:0000256" key="1">
    <source>
        <dbReference type="SAM" id="MobiDB-lite"/>
    </source>
</evidence>
<dbReference type="EMBL" id="JACXIZ010000028">
    <property type="protein sequence ID" value="MBD2846943.1"/>
    <property type="molecule type" value="Genomic_DNA"/>
</dbReference>
<dbReference type="InterPro" id="IPR001119">
    <property type="entry name" value="SLH_dom"/>
</dbReference>
<feature type="compositionally biased region" description="Low complexity" evidence="1">
    <location>
        <begin position="202"/>
        <end position="212"/>
    </location>
</feature>
<evidence type="ECO:0000313" key="3">
    <source>
        <dbReference type="EMBL" id="MBD2846943.1"/>
    </source>
</evidence>
<feature type="compositionally biased region" description="Acidic residues" evidence="1">
    <location>
        <begin position="174"/>
        <end position="184"/>
    </location>
</feature>
<feature type="region of interest" description="Disordered" evidence="1">
    <location>
        <begin position="151"/>
        <end position="291"/>
    </location>
</feature>
<accession>A0A927BU97</accession>
<proteinExistence type="predicted"/>